<organism evidence="2 3">
    <name type="scientific">Athelia psychrophila</name>
    <dbReference type="NCBI Taxonomy" id="1759441"/>
    <lineage>
        <taxon>Eukaryota</taxon>
        <taxon>Fungi</taxon>
        <taxon>Dikarya</taxon>
        <taxon>Basidiomycota</taxon>
        <taxon>Agaricomycotina</taxon>
        <taxon>Agaricomycetes</taxon>
        <taxon>Agaricomycetidae</taxon>
        <taxon>Atheliales</taxon>
        <taxon>Atheliaceae</taxon>
        <taxon>Athelia</taxon>
    </lineage>
</organism>
<evidence type="ECO:0000313" key="2">
    <source>
        <dbReference type="EMBL" id="KZP26499.1"/>
    </source>
</evidence>
<evidence type="ECO:0000313" key="3">
    <source>
        <dbReference type="Proteomes" id="UP000076532"/>
    </source>
</evidence>
<gene>
    <name evidence="2" type="ORF">FIBSPDRAFT_1040760</name>
</gene>
<reference evidence="2 3" key="1">
    <citation type="journal article" date="2016" name="Mol. Biol. Evol.">
        <title>Comparative Genomics of Early-Diverging Mushroom-Forming Fungi Provides Insights into the Origins of Lignocellulose Decay Capabilities.</title>
        <authorList>
            <person name="Nagy L.G."/>
            <person name="Riley R."/>
            <person name="Tritt A."/>
            <person name="Adam C."/>
            <person name="Daum C."/>
            <person name="Floudas D."/>
            <person name="Sun H."/>
            <person name="Yadav J.S."/>
            <person name="Pangilinan J."/>
            <person name="Larsson K.H."/>
            <person name="Matsuura K."/>
            <person name="Barry K."/>
            <person name="Labutti K."/>
            <person name="Kuo R."/>
            <person name="Ohm R.A."/>
            <person name="Bhattacharya S.S."/>
            <person name="Shirouzu T."/>
            <person name="Yoshinaga Y."/>
            <person name="Martin F.M."/>
            <person name="Grigoriev I.V."/>
            <person name="Hibbett D.S."/>
        </authorList>
    </citation>
    <scope>NUCLEOTIDE SEQUENCE [LARGE SCALE GENOMIC DNA]</scope>
    <source>
        <strain evidence="2 3">CBS 109695</strain>
    </source>
</reference>
<proteinExistence type="predicted"/>
<feature type="region of interest" description="Disordered" evidence="1">
    <location>
        <begin position="330"/>
        <end position="353"/>
    </location>
</feature>
<sequence>MAGRFVFLGKLRASELAVGMSTITRLSRIDGSANKSCSVVVFSLLYACELDDAQAACAYYAYLDEAAARDQVRVLGHVVHQRAAQHQQRRDHQPLHQRVARGAVEEAFVQLEQVLVLLRAELLGRAQRLAQLVALAEDVRQVREQEHVVDQHEPVAVVLVLAPVQELRHLGEEREARDGRLQLLEHALERLRLAAEALGAAELRARVLQDQAAVHRAGAEVQAQRGVGRVPQLLQGPVVEAELDRPVAVVVQGSAQQEPRVALRLPPLAQLLPRVPDLPQPLLLEEHAEREPPQHGRHHLLEVDELVPAERPERARLLVVELEQEPLLRQKKLDPQLPQQRTPTRPAPLHAPPPLLPPPVLVGPAPPPIVPPSTSRSPLLRSYSFLAPLYQSAPPPLLAYLSCMPGTGVAATTN</sequence>
<keyword evidence="3" id="KW-1185">Reference proteome</keyword>
<name>A0A166PVS7_9AGAM</name>
<evidence type="ECO:0000256" key="1">
    <source>
        <dbReference type="SAM" id="MobiDB-lite"/>
    </source>
</evidence>
<accession>A0A166PVS7</accession>
<feature type="compositionally biased region" description="Low complexity" evidence="1">
    <location>
        <begin position="335"/>
        <end position="344"/>
    </location>
</feature>
<dbReference type="AlphaFoldDB" id="A0A166PVS7"/>
<dbReference type="Proteomes" id="UP000076532">
    <property type="component" value="Unassembled WGS sequence"/>
</dbReference>
<dbReference type="EMBL" id="KV417514">
    <property type="protein sequence ID" value="KZP26499.1"/>
    <property type="molecule type" value="Genomic_DNA"/>
</dbReference>
<protein>
    <submittedName>
        <fullName evidence="2">Uncharacterized protein</fullName>
    </submittedName>
</protein>